<feature type="non-terminal residue" evidence="1">
    <location>
        <position position="92"/>
    </location>
</feature>
<evidence type="ECO:0000313" key="2">
    <source>
        <dbReference type="Proteomes" id="UP000240883"/>
    </source>
</evidence>
<accession>A0A2T2NGB8</accession>
<proteinExistence type="predicted"/>
<keyword evidence="2" id="KW-1185">Reference proteome</keyword>
<organism evidence="1 2">
    <name type="scientific">Corynespora cassiicola Philippines</name>
    <dbReference type="NCBI Taxonomy" id="1448308"/>
    <lineage>
        <taxon>Eukaryota</taxon>
        <taxon>Fungi</taxon>
        <taxon>Dikarya</taxon>
        <taxon>Ascomycota</taxon>
        <taxon>Pezizomycotina</taxon>
        <taxon>Dothideomycetes</taxon>
        <taxon>Pleosporomycetidae</taxon>
        <taxon>Pleosporales</taxon>
        <taxon>Corynesporascaceae</taxon>
        <taxon>Corynespora</taxon>
    </lineage>
</organism>
<dbReference type="Proteomes" id="UP000240883">
    <property type="component" value="Unassembled WGS sequence"/>
</dbReference>
<evidence type="ECO:0000313" key="1">
    <source>
        <dbReference type="EMBL" id="PSN64078.1"/>
    </source>
</evidence>
<gene>
    <name evidence="1" type="ORF">BS50DRAFT_576697</name>
</gene>
<dbReference type="AlphaFoldDB" id="A0A2T2NGB8"/>
<name>A0A2T2NGB8_CORCC</name>
<protein>
    <submittedName>
        <fullName evidence="1">Uncharacterized protein</fullName>
    </submittedName>
</protein>
<reference evidence="1 2" key="1">
    <citation type="journal article" date="2018" name="Front. Microbiol.">
        <title>Genome-Wide Analysis of Corynespora cassiicola Leaf Fall Disease Putative Effectors.</title>
        <authorList>
            <person name="Lopez D."/>
            <person name="Ribeiro S."/>
            <person name="Label P."/>
            <person name="Fumanal B."/>
            <person name="Venisse J.S."/>
            <person name="Kohler A."/>
            <person name="de Oliveira R.R."/>
            <person name="Labutti K."/>
            <person name="Lipzen A."/>
            <person name="Lail K."/>
            <person name="Bauer D."/>
            <person name="Ohm R.A."/>
            <person name="Barry K.W."/>
            <person name="Spatafora J."/>
            <person name="Grigoriev I.V."/>
            <person name="Martin F.M."/>
            <person name="Pujade-Renaud V."/>
        </authorList>
    </citation>
    <scope>NUCLEOTIDE SEQUENCE [LARGE SCALE GENOMIC DNA]</scope>
    <source>
        <strain evidence="1 2">Philippines</strain>
    </source>
</reference>
<sequence>MACAVALFQDFGILALMLMGHCPAPHERFELFATANGWMGSGVVAALHLLAMSFSWNAPIRDLSIALGIERNASEQVHIWRPQMLDAPIQNL</sequence>
<dbReference type="EMBL" id="KZ678139">
    <property type="protein sequence ID" value="PSN64078.1"/>
    <property type="molecule type" value="Genomic_DNA"/>
</dbReference>